<evidence type="ECO:0000313" key="6">
    <source>
        <dbReference type="Proteomes" id="UP000269793"/>
    </source>
</evidence>
<evidence type="ECO:0000256" key="2">
    <source>
        <dbReference type="ARBA" id="ARBA00022840"/>
    </source>
</evidence>
<dbReference type="InterPro" id="IPR004567">
    <property type="entry name" value="Type_II_PanK"/>
</dbReference>
<dbReference type="Pfam" id="PF03630">
    <property type="entry name" value="Fumble"/>
    <property type="match status" value="1"/>
</dbReference>
<feature type="region of interest" description="Disordered" evidence="4">
    <location>
        <begin position="74"/>
        <end position="104"/>
    </location>
</feature>
<evidence type="ECO:0000256" key="3">
    <source>
        <dbReference type="ARBA" id="ARBA00022993"/>
    </source>
</evidence>
<dbReference type="GO" id="GO:0005524">
    <property type="term" value="F:ATP binding"/>
    <property type="evidence" value="ECO:0007669"/>
    <property type="project" value="UniProtKB-KW"/>
</dbReference>
<keyword evidence="1" id="KW-0547">Nucleotide-binding</keyword>
<dbReference type="Proteomes" id="UP000269793">
    <property type="component" value="Chromosome I"/>
</dbReference>
<dbReference type="GO" id="GO:0015937">
    <property type="term" value="P:coenzyme A biosynthetic process"/>
    <property type="evidence" value="ECO:0007669"/>
    <property type="project" value="UniProtKB-KW"/>
</dbReference>
<protein>
    <submittedName>
        <fullName evidence="5">Pantothenate kinase</fullName>
        <ecNumber evidence="5">2.7.1.33</ecNumber>
    </submittedName>
</protein>
<dbReference type="GO" id="GO:0004594">
    <property type="term" value="F:pantothenate kinase activity"/>
    <property type="evidence" value="ECO:0007669"/>
    <property type="project" value="UniProtKB-EC"/>
</dbReference>
<name>A0A3G2S0H3_MALR7</name>
<dbReference type="GO" id="GO:0005829">
    <property type="term" value="C:cytosol"/>
    <property type="evidence" value="ECO:0007669"/>
    <property type="project" value="TreeGrafter"/>
</dbReference>
<dbReference type="VEuPathDB" id="FungiDB:DNF11_0593"/>
<dbReference type="PANTHER" id="PTHR12280:SF20">
    <property type="entry name" value="4'-PHOSPHOPANTETHEINE PHOSPHATASE"/>
    <property type="match status" value="1"/>
</dbReference>
<dbReference type="STRING" id="425264.A0A3G2S0H3"/>
<dbReference type="Gene3D" id="3.30.420.40">
    <property type="match status" value="1"/>
</dbReference>
<evidence type="ECO:0000256" key="1">
    <source>
        <dbReference type="ARBA" id="ARBA00022741"/>
    </source>
</evidence>
<dbReference type="PANTHER" id="PTHR12280">
    <property type="entry name" value="PANTOTHENATE KINASE"/>
    <property type="match status" value="1"/>
</dbReference>
<keyword evidence="5" id="KW-0808">Transferase</keyword>
<organism evidence="5 6">
    <name type="scientific">Malassezia restricta (strain ATCC 96810 / NBRC 103918 / CBS 7877)</name>
    <name type="common">Seborrheic dermatitis infection agent</name>
    <dbReference type="NCBI Taxonomy" id="425264"/>
    <lineage>
        <taxon>Eukaryota</taxon>
        <taxon>Fungi</taxon>
        <taxon>Dikarya</taxon>
        <taxon>Basidiomycota</taxon>
        <taxon>Ustilaginomycotina</taxon>
        <taxon>Malasseziomycetes</taxon>
        <taxon>Malasseziales</taxon>
        <taxon>Malasseziaceae</taxon>
        <taxon>Malassezia</taxon>
    </lineage>
</organism>
<feature type="compositionally biased region" description="Polar residues" evidence="4">
    <location>
        <begin position="88"/>
        <end position="104"/>
    </location>
</feature>
<sequence>MGLNFASPPVAVPVDIFMRTHGARIMDKDEETPQCTKRDGYDIYLPNHVERVSHIAVDVGGSLAKVVYFTQAPSSPVSSDGGNESDVSRQGTLKPTNLGSSSLFHPTSLRQRSLPEQFPGGRLNFTKFESSNMDMCMAFLRELIERSALANQVTIEEMQKSVKIMATGGGAHLFYQRFKDELGVEVQREDEMGCLITGLNFMTLIPDEVFWFSDDLVDDLYKRHPKLSLNMRRGDSRVLPSQDANLPRPSPTPPMYEPLFESEPTPKLPCLLVNIGSGVSILKIDESGKFERVSGTSLGGGTLWGLLGLLTDASNFDEMLDLFERGDNSNVDMLVGDIYGPVGLDHLGLSASTIASSFGKVFRWDRRSASPEQADDARTASERRRARFSQEDICRSLLYAISNNIGQIAHMNAEKYQLDRVYFGGCFIRGHQATIATLSYAIRFWSKGRRRAYFLRHEGYLGAIGAWVRHIASDSSVDHPPEPPIQPMLADALSMNQMDQSPVTPSAAGMSPSPAHTENQTLSDLLNELSTIDQSTMPSDPDSIEKLMLQLDRAHNVANAIESRVDHLLEKIQTLLPREPSP</sequence>
<dbReference type="SUPFAM" id="SSF53067">
    <property type="entry name" value="Actin-like ATPase domain"/>
    <property type="match status" value="2"/>
</dbReference>
<dbReference type="OrthoDB" id="498611at2759"/>
<keyword evidence="2" id="KW-0067">ATP-binding</keyword>
<keyword evidence="3" id="KW-0173">Coenzyme A biosynthesis</keyword>
<proteinExistence type="predicted"/>
<dbReference type="EC" id="2.7.1.33" evidence="5"/>
<reference evidence="5 6" key="1">
    <citation type="submission" date="2018-10" db="EMBL/GenBank/DDBJ databases">
        <title>Complete genome sequence of Malassezia restricta CBS 7877.</title>
        <authorList>
            <person name="Morand S.C."/>
            <person name="Bertignac M."/>
            <person name="Iltis A."/>
            <person name="Kolder I."/>
            <person name="Pirovano W."/>
            <person name="Jourdain R."/>
            <person name="Clavaud C."/>
        </authorList>
    </citation>
    <scope>NUCLEOTIDE SEQUENCE [LARGE SCALE GENOMIC DNA]</scope>
    <source>
        <strain evidence="5 6">CBS 7877</strain>
    </source>
</reference>
<gene>
    <name evidence="5" type="ORF">DNF11_0593</name>
</gene>
<dbReference type="GO" id="GO:0005634">
    <property type="term" value="C:nucleus"/>
    <property type="evidence" value="ECO:0007669"/>
    <property type="project" value="TreeGrafter"/>
</dbReference>
<keyword evidence="5" id="KW-0418">Kinase</keyword>
<accession>A0A3G2S0H3</accession>
<dbReference type="CDD" id="cd24123">
    <property type="entry name" value="ASKHA_NBD_PanK-II_Pank4"/>
    <property type="match status" value="1"/>
</dbReference>
<dbReference type="AlphaFoldDB" id="A0A3G2S0H3"/>
<dbReference type="InterPro" id="IPR043129">
    <property type="entry name" value="ATPase_NBD"/>
</dbReference>
<dbReference type="Gene3D" id="3.30.420.510">
    <property type="match status" value="1"/>
</dbReference>
<dbReference type="EMBL" id="CP033148">
    <property type="protein sequence ID" value="AYO41543.1"/>
    <property type="molecule type" value="Genomic_DNA"/>
</dbReference>
<keyword evidence="6" id="KW-1185">Reference proteome</keyword>
<evidence type="ECO:0000256" key="4">
    <source>
        <dbReference type="SAM" id="MobiDB-lite"/>
    </source>
</evidence>
<evidence type="ECO:0000313" key="5">
    <source>
        <dbReference type="EMBL" id="AYO41543.1"/>
    </source>
</evidence>
<feature type="region of interest" description="Disordered" evidence="4">
    <location>
        <begin position="499"/>
        <end position="518"/>
    </location>
</feature>
<dbReference type="FunFam" id="3.30.420.40:FF:000115">
    <property type="entry name" value="Pantothenate kinase PanK"/>
    <property type="match status" value="1"/>
</dbReference>